<organism evidence="2 3">
    <name type="scientific">Fodinibius sediminis</name>
    <dbReference type="NCBI Taxonomy" id="1214077"/>
    <lineage>
        <taxon>Bacteria</taxon>
        <taxon>Pseudomonadati</taxon>
        <taxon>Balneolota</taxon>
        <taxon>Balneolia</taxon>
        <taxon>Balneolales</taxon>
        <taxon>Balneolaceae</taxon>
        <taxon>Fodinibius</taxon>
    </lineage>
</organism>
<evidence type="ECO:0000313" key="3">
    <source>
        <dbReference type="Proteomes" id="UP000317593"/>
    </source>
</evidence>
<dbReference type="PANTHER" id="PTHR47708">
    <property type="match status" value="1"/>
</dbReference>
<sequence>MDKTVRIASGQGFWGDLPNAPVKLVRQGPIDYLVMDYLAEVTMSIMQKLKMRDENHGYARDFVEVVREILPDISQKGIRVVSNAGGINPEACKDRILEVMEEEEIDDLTVAVVDGDDILGQMDELIARGHRLENMDTGRPITDIKDRLLSANAYLGCQPIVEALEKGADIVITGRVIDAGLTLAPLVHEFGWSFEDYDRMATGIIAGHLIECGAQVSGGNFTDWHKVEDFVNIGFPIVEAHADGSFYVTKHAGTGGLVSEQTVKEQLVYEIGDPSAYLTPDCIADFTSVNIEKAGPDRVRVSGIAGRPPTSTYKVSASYKDGYKLSSTLVYSWPQALEKARKAGAILRGRAEALNLNYDRFRVEYIGVNGCSEEPVTEKMLAGDHNEVQLRVALAGQSREDLNRFGREVVPLILTGPGGVTAYAGGRPKASAVAAYWPALIQKEAVRPRVRMFPGKRGG</sequence>
<dbReference type="RefSeq" id="WP_142715235.1">
    <property type="nucleotide sequence ID" value="NZ_FXTH01000013.1"/>
</dbReference>
<reference evidence="2 3" key="1">
    <citation type="submission" date="2017-05" db="EMBL/GenBank/DDBJ databases">
        <authorList>
            <person name="Varghese N."/>
            <person name="Submissions S."/>
        </authorList>
    </citation>
    <scope>NUCLEOTIDE SEQUENCE [LARGE SCALE GENOMIC DNA]</scope>
    <source>
        <strain evidence="2 3">DSM 21194</strain>
    </source>
</reference>
<dbReference type="EMBL" id="FXTH01000013">
    <property type="protein sequence ID" value="SMO78541.1"/>
    <property type="molecule type" value="Genomic_DNA"/>
</dbReference>
<dbReference type="AlphaFoldDB" id="A0A521E595"/>
<dbReference type="InterPro" id="IPR010839">
    <property type="entry name" value="AtuA_N"/>
</dbReference>
<proteinExistence type="predicted"/>
<protein>
    <recommendedName>
        <fullName evidence="1">Acyclic terpene utilisation N-terminal domain-containing protein</fullName>
    </recommendedName>
</protein>
<gene>
    <name evidence="2" type="ORF">SAMN06265218_11328</name>
</gene>
<name>A0A521E595_9BACT</name>
<dbReference type="Proteomes" id="UP000317593">
    <property type="component" value="Unassembled WGS sequence"/>
</dbReference>
<keyword evidence="3" id="KW-1185">Reference proteome</keyword>
<dbReference type="OrthoDB" id="9763456at2"/>
<evidence type="ECO:0000313" key="2">
    <source>
        <dbReference type="EMBL" id="SMO78541.1"/>
    </source>
</evidence>
<dbReference type="PANTHER" id="PTHR47708:SF2">
    <property type="entry name" value="SI:CH73-132F6.5"/>
    <property type="match status" value="1"/>
</dbReference>
<evidence type="ECO:0000259" key="1">
    <source>
        <dbReference type="Pfam" id="PF07287"/>
    </source>
</evidence>
<dbReference type="Pfam" id="PF07287">
    <property type="entry name" value="AtuA"/>
    <property type="match status" value="1"/>
</dbReference>
<accession>A0A521E595</accession>
<feature type="domain" description="Acyclic terpene utilisation N-terminal" evidence="1">
    <location>
        <begin position="5"/>
        <end position="452"/>
    </location>
</feature>